<gene>
    <name evidence="7" type="ORF">KK078_15320</name>
</gene>
<dbReference type="InterPro" id="IPR001647">
    <property type="entry name" value="HTH_TetR"/>
</dbReference>
<dbReference type="GO" id="GO:0000976">
    <property type="term" value="F:transcription cis-regulatory region binding"/>
    <property type="evidence" value="ECO:0007669"/>
    <property type="project" value="TreeGrafter"/>
</dbReference>
<comment type="caution">
    <text evidence="7">The sequence shown here is derived from an EMBL/GenBank/DDBJ whole genome shotgun (WGS) entry which is preliminary data.</text>
</comment>
<dbReference type="AlphaFoldDB" id="A0AAP2GJG1"/>
<dbReference type="RefSeq" id="WP_254091166.1">
    <property type="nucleotide sequence ID" value="NZ_JAHESC010000021.1"/>
</dbReference>
<dbReference type="InterPro" id="IPR036271">
    <property type="entry name" value="Tet_transcr_reg_TetR-rel_C_sf"/>
</dbReference>
<accession>A0AAP2GJG1</accession>
<keyword evidence="4" id="KW-0804">Transcription</keyword>
<keyword evidence="8" id="KW-1185">Reference proteome</keyword>
<dbReference type="Proteomes" id="UP001319180">
    <property type="component" value="Unassembled WGS sequence"/>
</dbReference>
<dbReference type="Pfam" id="PF00440">
    <property type="entry name" value="TetR_N"/>
    <property type="match status" value="1"/>
</dbReference>
<evidence type="ECO:0000256" key="3">
    <source>
        <dbReference type="ARBA" id="ARBA00023125"/>
    </source>
</evidence>
<dbReference type="SUPFAM" id="SSF48498">
    <property type="entry name" value="Tetracyclin repressor-like, C-terminal domain"/>
    <property type="match status" value="1"/>
</dbReference>
<reference evidence="7 8" key="1">
    <citation type="submission" date="2021-05" db="EMBL/GenBank/DDBJ databases">
        <title>A Polyphasic approach of four new species of the genus Ohtaekwangia: Ohtaekwangia histidinii sp. nov., Ohtaekwangia cretensis sp. nov., Ohtaekwangia indiensis sp. nov., Ohtaekwangia reichenbachii sp. nov. from diverse environment.</title>
        <authorList>
            <person name="Octaviana S."/>
        </authorList>
    </citation>
    <scope>NUCLEOTIDE SEQUENCE [LARGE SCALE GENOMIC DNA]</scope>
    <source>
        <strain evidence="7 8">PWU37</strain>
    </source>
</reference>
<feature type="DNA-binding region" description="H-T-H motif" evidence="5">
    <location>
        <begin position="27"/>
        <end position="46"/>
    </location>
</feature>
<dbReference type="PROSITE" id="PS50977">
    <property type="entry name" value="HTH_TETR_2"/>
    <property type="match status" value="1"/>
</dbReference>
<dbReference type="InterPro" id="IPR050109">
    <property type="entry name" value="HTH-type_TetR-like_transc_reg"/>
</dbReference>
<dbReference type="PANTHER" id="PTHR30055">
    <property type="entry name" value="HTH-TYPE TRANSCRIPTIONAL REGULATOR RUTR"/>
    <property type="match status" value="1"/>
</dbReference>
<keyword evidence="1" id="KW-0678">Repressor</keyword>
<evidence type="ECO:0000256" key="2">
    <source>
        <dbReference type="ARBA" id="ARBA00023015"/>
    </source>
</evidence>
<dbReference type="SUPFAM" id="SSF46689">
    <property type="entry name" value="Homeodomain-like"/>
    <property type="match status" value="1"/>
</dbReference>
<evidence type="ECO:0000313" key="7">
    <source>
        <dbReference type="EMBL" id="MBT1687938.1"/>
    </source>
</evidence>
<evidence type="ECO:0000256" key="4">
    <source>
        <dbReference type="ARBA" id="ARBA00023163"/>
    </source>
</evidence>
<dbReference type="FunFam" id="1.10.10.60:FF:000141">
    <property type="entry name" value="TetR family transcriptional regulator"/>
    <property type="match status" value="1"/>
</dbReference>
<dbReference type="PANTHER" id="PTHR30055:SF175">
    <property type="entry name" value="HTH-TYPE TRANSCRIPTIONAL REPRESSOR KSTR2"/>
    <property type="match status" value="1"/>
</dbReference>
<dbReference type="GO" id="GO:0003700">
    <property type="term" value="F:DNA-binding transcription factor activity"/>
    <property type="evidence" value="ECO:0007669"/>
    <property type="project" value="TreeGrafter"/>
</dbReference>
<evidence type="ECO:0000256" key="5">
    <source>
        <dbReference type="PROSITE-ProRule" id="PRU00335"/>
    </source>
</evidence>
<dbReference type="Gene3D" id="1.10.10.60">
    <property type="entry name" value="Homeodomain-like"/>
    <property type="match status" value="1"/>
</dbReference>
<organism evidence="7 8">
    <name type="scientific">Dawidia soli</name>
    <dbReference type="NCBI Taxonomy" id="2782352"/>
    <lineage>
        <taxon>Bacteria</taxon>
        <taxon>Pseudomonadati</taxon>
        <taxon>Bacteroidota</taxon>
        <taxon>Cytophagia</taxon>
        <taxon>Cytophagales</taxon>
        <taxon>Chryseotaleaceae</taxon>
        <taxon>Dawidia</taxon>
    </lineage>
</organism>
<evidence type="ECO:0000313" key="8">
    <source>
        <dbReference type="Proteomes" id="UP001319180"/>
    </source>
</evidence>
<sequence length="210" mass="24743">MEESEQREKLLKGATELFMRYGLRSVSMDDIARQLGVSKKTIYQYFTDKDDMVATVVKTHMERQQQQFDEITRVAKDAVDEMVRLSYCLKESMRETNPTVLYDMQKYHPRAWGEWLAFKNKVIRESIVRNLRSGMAEGYFRADLHIDTIANMRLEAVQMGFDQSIFPRDKYSLPDVQVQLFEHFVQGVLTDKGRTLYQQYKEKTVEISNP</sequence>
<keyword evidence="3 5" id="KW-0238">DNA-binding</keyword>
<proteinExistence type="predicted"/>
<dbReference type="InterPro" id="IPR009057">
    <property type="entry name" value="Homeodomain-like_sf"/>
</dbReference>
<feature type="domain" description="HTH tetR-type" evidence="6">
    <location>
        <begin position="4"/>
        <end position="64"/>
    </location>
</feature>
<keyword evidence="2" id="KW-0805">Transcription regulation</keyword>
<dbReference type="Gene3D" id="1.10.357.10">
    <property type="entry name" value="Tetracycline Repressor, domain 2"/>
    <property type="match status" value="1"/>
</dbReference>
<dbReference type="EMBL" id="JAHESC010000021">
    <property type="protein sequence ID" value="MBT1687938.1"/>
    <property type="molecule type" value="Genomic_DNA"/>
</dbReference>
<protein>
    <submittedName>
        <fullName evidence="7">TetR/AcrR family transcriptional regulator</fullName>
    </submittedName>
</protein>
<evidence type="ECO:0000256" key="1">
    <source>
        <dbReference type="ARBA" id="ARBA00022491"/>
    </source>
</evidence>
<name>A0AAP2GJG1_9BACT</name>
<dbReference type="PRINTS" id="PR00455">
    <property type="entry name" value="HTHTETR"/>
</dbReference>
<evidence type="ECO:0000259" key="6">
    <source>
        <dbReference type="PROSITE" id="PS50977"/>
    </source>
</evidence>